<dbReference type="InParanoid" id="W0RJV6"/>
<dbReference type="FunCoup" id="W0RJV6">
    <property type="interactions" value="257"/>
</dbReference>
<dbReference type="eggNOG" id="COG0584">
    <property type="taxonomic scope" value="Bacteria"/>
</dbReference>
<evidence type="ECO:0000313" key="3">
    <source>
        <dbReference type="EMBL" id="AHG91066.1"/>
    </source>
</evidence>
<dbReference type="CDD" id="cd08561">
    <property type="entry name" value="GDPD_cytoplasmic_ScUgpQ2_like"/>
    <property type="match status" value="1"/>
</dbReference>
<keyword evidence="4" id="KW-1185">Reference proteome</keyword>
<dbReference type="PROSITE" id="PS51704">
    <property type="entry name" value="GP_PDE"/>
    <property type="match status" value="1"/>
</dbReference>
<dbReference type="OrthoDB" id="9776255at2"/>
<dbReference type="STRING" id="861299.J421_3529"/>
<dbReference type="HOGENOM" id="CLU_030006_3_5_0"/>
<dbReference type="KEGG" id="gba:J421_3529"/>
<dbReference type="Gene3D" id="3.20.20.190">
    <property type="entry name" value="Phosphatidylinositol (PI) phosphodiesterase"/>
    <property type="match status" value="1"/>
</dbReference>
<dbReference type="Pfam" id="PF03009">
    <property type="entry name" value="GDPD"/>
    <property type="match status" value="1"/>
</dbReference>
<name>W0RJV6_9BACT</name>
<reference evidence="3 4" key="1">
    <citation type="journal article" date="2014" name="Genome Announc.">
        <title>Genome Sequence and Methylome of Soil Bacterium Gemmatirosa kalamazoonensis KBS708T, a Member of the Rarely Cultivated Gemmatimonadetes Phylum.</title>
        <authorList>
            <person name="Debruyn J.M."/>
            <person name="Radosevich M."/>
            <person name="Wommack K.E."/>
            <person name="Polson S.W."/>
            <person name="Hauser L.J."/>
            <person name="Fawaz M.N."/>
            <person name="Korlach J."/>
            <person name="Tsai Y.C."/>
        </authorList>
    </citation>
    <scope>NUCLEOTIDE SEQUENCE [LARGE SCALE GENOMIC DNA]</scope>
    <source>
        <strain evidence="3 4">KBS708</strain>
    </source>
</reference>
<evidence type="ECO:0000313" key="4">
    <source>
        <dbReference type="Proteomes" id="UP000019151"/>
    </source>
</evidence>
<evidence type="ECO:0000256" key="1">
    <source>
        <dbReference type="SAM" id="MobiDB-lite"/>
    </source>
</evidence>
<dbReference type="RefSeq" id="WP_158508828.1">
    <property type="nucleotide sequence ID" value="NZ_CP007128.1"/>
</dbReference>
<dbReference type="Proteomes" id="UP000019151">
    <property type="component" value="Chromosome"/>
</dbReference>
<protein>
    <submittedName>
        <fullName evidence="3">Glycerophosphoryl diester phosphodiesterase</fullName>
    </submittedName>
</protein>
<accession>W0RJV6</accession>
<sequence length="265" mass="28406">MHPLLTLDRRPVVGHRGNSAHAPENTLESFDQAVALGVDALEFDVRLTADGHVVVHHDPTVERTTGGVGAIASLTLGAVRALDAGARFTPDGGASFPYRERDVRVPTLDELLGRHPDTPLLIEIKTPAASEPTRRLVERHGAEDRVVVDAFDAACLTPFAGSRIAVGSSRNDVARLMACALSGFPVRAVPYRVVCVPTSYSGLRLPIGRFTRILERLGVPVHIWTVNDPVEARRLWSLGVRGIISDDPGTMLRLRAATGASGPTS</sequence>
<feature type="region of interest" description="Disordered" evidence="1">
    <location>
        <begin position="1"/>
        <end position="24"/>
    </location>
</feature>
<dbReference type="PANTHER" id="PTHR46211">
    <property type="entry name" value="GLYCEROPHOSPHORYL DIESTER PHOSPHODIESTERASE"/>
    <property type="match status" value="1"/>
</dbReference>
<dbReference type="GO" id="GO:0006629">
    <property type="term" value="P:lipid metabolic process"/>
    <property type="evidence" value="ECO:0007669"/>
    <property type="project" value="InterPro"/>
</dbReference>
<dbReference type="PANTHER" id="PTHR46211:SF14">
    <property type="entry name" value="GLYCEROPHOSPHODIESTER PHOSPHODIESTERASE"/>
    <property type="match status" value="1"/>
</dbReference>
<dbReference type="InterPro" id="IPR017946">
    <property type="entry name" value="PLC-like_Pdiesterase_TIM-brl"/>
</dbReference>
<dbReference type="EMBL" id="CP007128">
    <property type="protein sequence ID" value="AHG91066.1"/>
    <property type="molecule type" value="Genomic_DNA"/>
</dbReference>
<organism evidence="3 4">
    <name type="scientific">Gemmatirosa kalamazoonensis</name>
    <dbReference type="NCBI Taxonomy" id="861299"/>
    <lineage>
        <taxon>Bacteria</taxon>
        <taxon>Pseudomonadati</taxon>
        <taxon>Gemmatimonadota</taxon>
        <taxon>Gemmatimonadia</taxon>
        <taxon>Gemmatimonadales</taxon>
        <taxon>Gemmatimonadaceae</taxon>
        <taxon>Gemmatirosa</taxon>
    </lineage>
</organism>
<dbReference type="InterPro" id="IPR030395">
    <property type="entry name" value="GP_PDE_dom"/>
</dbReference>
<feature type="domain" description="GP-PDE" evidence="2">
    <location>
        <begin position="10"/>
        <end position="255"/>
    </location>
</feature>
<proteinExistence type="predicted"/>
<dbReference type="SUPFAM" id="SSF51695">
    <property type="entry name" value="PLC-like phosphodiesterases"/>
    <property type="match status" value="1"/>
</dbReference>
<dbReference type="AlphaFoldDB" id="W0RJV6"/>
<evidence type="ECO:0000259" key="2">
    <source>
        <dbReference type="PROSITE" id="PS51704"/>
    </source>
</evidence>
<gene>
    <name evidence="3" type="ORF">J421_3529</name>
</gene>
<dbReference type="GO" id="GO:0008081">
    <property type="term" value="F:phosphoric diester hydrolase activity"/>
    <property type="evidence" value="ECO:0007669"/>
    <property type="project" value="InterPro"/>
</dbReference>